<feature type="transmembrane region" description="Helical" evidence="1">
    <location>
        <begin position="117"/>
        <end position="142"/>
    </location>
</feature>
<feature type="transmembrane region" description="Helical" evidence="1">
    <location>
        <begin position="87"/>
        <end position="105"/>
    </location>
</feature>
<reference evidence="5 6" key="2">
    <citation type="journal article" date="2019" name="Nat. Med.">
        <title>A library of human gut bacterial isolates paired with longitudinal multiomics data enables mechanistic microbiome research.</title>
        <authorList>
            <person name="Poyet M."/>
            <person name="Groussin M."/>
            <person name="Gibbons S.M."/>
            <person name="Avila-Pacheco J."/>
            <person name="Jiang X."/>
            <person name="Kearney S.M."/>
            <person name="Perrotta A.R."/>
            <person name="Berdy B."/>
            <person name="Zhao S."/>
            <person name="Lieberman T.D."/>
            <person name="Swanson P.K."/>
            <person name="Smith M."/>
            <person name="Roesemann S."/>
            <person name="Alexander J.E."/>
            <person name="Rich S.A."/>
            <person name="Livny J."/>
            <person name="Vlamakis H."/>
            <person name="Clish C."/>
            <person name="Bullock K."/>
            <person name="Deik A."/>
            <person name="Scott J."/>
            <person name="Pierce K.A."/>
            <person name="Xavier R.J."/>
            <person name="Alm E.J."/>
        </authorList>
    </citation>
    <scope>NUCLEOTIDE SEQUENCE [LARGE SCALE GENOMIC DNA]</scope>
    <source>
        <strain evidence="3 6">BIOML-A13</strain>
        <strain evidence="4 5">BIOML-A3</strain>
    </source>
</reference>
<gene>
    <name evidence="2" type="ORF">BN533_01138</name>
    <name evidence="3" type="ORF">GMD11_04315</name>
    <name evidence="4" type="ORF">GMD18_03960</name>
</gene>
<dbReference type="OrthoDB" id="6443879at2"/>
<dbReference type="EMBL" id="CBDS010000073">
    <property type="protein sequence ID" value="CDB46081.1"/>
    <property type="molecule type" value="Genomic_DNA"/>
</dbReference>
<evidence type="ECO:0000313" key="6">
    <source>
        <dbReference type="Proteomes" id="UP000484547"/>
    </source>
</evidence>
<dbReference type="EMBL" id="WNBW01000002">
    <property type="protein sequence ID" value="MTU03560.1"/>
    <property type="molecule type" value="Genomic_DNA"/>
</dbReference>
<keyword evidence="1" id="KW-0812">Transmembrane</keyword>
<protein>
    <submittedName>
        <fullName evidence="3">DUF340 domain-containing protein</fullName>
    </submittedName>
</protein>
<dbReference type="AlphaFoldDB" id="A0A3G9GQR8"/>
<feature type="transmembrane region" description="Helical" evidence="1">
    <location>
        <begin position="32"/>
        <end position="50"/>
    </location>
</feature>
<reference evidence="2" key="1">
    <citation type="submission" date="2012-11" db="EMBL/GenBank/DDBJ databases">
        <title>Dependencies among metagenomic species, viruses, plasmids and units of genetic variation.</title>
        <authorList>
            <person name="Nielsen H.B."/>
            <person name="Almeida M."/>
            <person name="Juncker A.S."/>
            <person name="Rasmussen S."/>
            <person name="Li J."/>
            <person name="Sunagawa S."/>
            <person name="Plichta D."/>
            <person name="Gautier L."/>
            <person name="Le Chatelier E."/>
            <person name="Peletier E."/>
            <person name="Bonde I."/>
            <person name="Nielsen T."/>
            <person name="Manichanh C."/>
            <person name="Arumugam M."/>
            <person name="Batto J."/>
            <person name="Santos M.B.Q.D."/>
            <person name="Blom N."/>
            <person name="Borruel N."/>
            <person name="Burgdorf K.S."/>
            <person name="Boumezbeur F."/>
            <person name="Casellas F."/>
            <person name="Dore J."/>
            <person name="Guarner F."/>
            <person name="Hansen T."/>
            <person name="Hildebrand F."/>
            <person name="Kaas R.S."/>
            <person name="Kennedy S."/>
            <person name="Kristiansen K."/>
            <person name="Kultima J.R."/>
            <person name="Leonard P."/>
            <person name="Levenez F."/>
            <person name="Lund O."/>
            <person name="Moumen B."/>
            <person name="Le Paslier D."/>
            <person name="Pons N."/>
            <person name="Pedersen O."/>
            <person name="Prifti E."/>
            <person name="Qin J."/>
            <person name="Raes J."/>
            <person name="Tap J."/>
            <person name="Tims S."/>
            <person name="Ussery D.W."/>
            <person name="Yamada T."/>
            <person name="MetaHit consortium"/>
            <person name="Renault P."/>
            <person name="Sicheritz-Ponten T."/>
            <person name="Bork P."/>
            <person name="Wang J."/>
            <person name="Brunak S."/>
            <person name="Ehrlich S.D."/>
        </authorList>
    </citation>
    <scope>NUCLEOTIDE SEQUENCE [LARGE SCALE GENOMIC DNA]</scope>
</reference>
<name>A0A3G9GQR8_9FIRM</name>
<organism evidence="2">
    <name type="scientific">Phascolarctobacterium faecium</name>
    <dbReference type="NCBI Taxonomy" id="33025"/>
    <lineage>
        <taxon>Bacteria</taxon>
        <taxon>Bacillati</taxon>
        <taxon>Bacillota</taxon>
        <taxon>Negativicutes</taxon>
        <taxon>Acidaminococcales</taxon>
        <taxon>Acidaminococcaceae</taxon>
        <taxon>Phascolarctobacterium</taxon>
    </lineage>
</organism>
<keyword evidence="5" id="KW-1185">Reference proteome</keyword>
<dbReference type="Proteomes" id="UP000484547">
    <property type="component" value="Unassembled WGS sequence"/>
</dbReference>
<proteinExistence type="predicted"/>
<accession>A0A3G9GQR8</accession>
<sequence length="148" mass="15544">MKIKDTLIVLFIVGAMSLVANAIGTKYTIVEAIPGLLFLIFLAIAGVVLAKYLPGRIPAVAYIVTLGCILTYPTMPGSDVINEAVKKVGFLQLCTPILAYAGIAIGKDLDAFAKSGWRIVVVACVVFTGTYIGSAIIAQTILKALGQI</sequence>
<evidence type="ECO:0000313" key="2">
    <source>
        <dbReference type="EMBL" id="CDB46081.1"/>
    </source>
</evidence>
<accession>R6IL31</accession>
<evidence type="ECO:0000313" key="5">
    <source>
        <dbReference type="Proteomes" id="UP000443070"/>
    </source>
</evidence>
<feature type="transmembrane region" description="Helical" evidence="1">
    <location>
        <begin position="57"/>
        <end position="75"/>
    </location>
</feature>
<keyword evidence="1" id="KW-1133">Transmembrane helix</keyword>
<dbReference type="GeneID" id="49405703"/>
<keyword evidence="1" id="KW-0472">Membrane</keyword>
<dbReference type="EMBL" id="WNBM01000002">
    <property type="protein sequence ID" value="MTT75498.1"/>
    <property type="molecule type" value="Genomic_DNA"/>
</dbReference>
<comment type="caution">
    <text evidence="2">The sequence shown here is derived from an EMBL/GenBank/DDBJ whole genome shotgun (WGS) entry which is preliminary data.</text>
</comment>
<dbReference type="Proteomes" id="UP000443070">
    <property type="component" value="Unassembled WGS sequence"/>
</dbReference>
<dbReference type="RefSeq" id="WP_021718038.1">
    <property type="nucleotide sequence ID" value="NZ_AP019004.1"/>
</dbReference>
<evidence type="ECO:0000256" key="1">
    <source>
        <dbReference type="SAM" id="Phobius"/>
    </source>
</evidence>
<evidence type="ECO:0000313" key="4">
    <source>
        <dbReference type="EMBL" id="MTU03560.1"/>
    </source>
</evidence>
<evidence type="ECO:0000313" key="3">
    <source>
        <dbReference type="EMBL" id="MTT75498.1"/>
    </source>
</evidence>